<reference evidence="8 9" key="1">
    <citation type="submission" date="2023-12" db="EMBL/GenBank/DDBJ databases">
        <title>the genome sequence of Hyalangium sp. s54d21.</title>
        <authorList>
            <person name="Zhang X."/>
        </authorList>
    </citation>
    <scope>NUCLEOTIDE SEQUENCE [LARGE SCALE GENOMIC DNA]</scope>
    <source>
        <strain evidence="9">s54d21</strain>
    </source>
</reference>
<organism evidence="8 9">
    <name type="scientific">Hyalangium rubrum</name>
    <dbReference type="NCBI Taxonomy" id="3103134"/>
    <lineage>
        <taxon>Bacteria</taxon>
        <taxon>Pseudomonadati</taxon>
        <taxon>Myxococcota</taxon>
        <taxon>Myxococcia</taxon>
        <taxon>Myxococcales</taxon>
        <taxon>Cystobacterineae</taxon>
        <taxon>Archangiaceae</taxon>
        <taxon>Hyalangium</taxon>
    </lineage>
</organism>
<evidence type="ECO:0000313" key="8">
    <source>
        <dbReference type="EMBL" id="MDY7228217.1"/>
    </source>
</evidence>
<dbReference type="EMBL" id="JAXIVS010000005">
    <property type="protein sequence ID" value="MDY7228217.1"/>
    <property type="molecule type" value="Genomic_DNA"/>
</dbReference>
<evidence type="ECO:0000313" key="9">
    <source>
        <dbReference type="Proteomes" id="UP001291309"/>
    </source>
</evidence>
<keyword evidence="3 8" id="KW-0808">Transferase</keyword>
<evidence type="ECO:0000256" key="3">
    <source>
        <dbReference type="ARBA" id="ARBA00022679"/>
    </source>
</evidence>
<protein>
    <submittedName>
        <fullName evidence="8">Histidinol-phosphate transaminase</fullName>
        <ecNumber evidence="8">2.6.1.9</ecNumber>
    </submittedName>
</protein>
<dbReference type="Proteomes" id="UP001291309">
    <property type="component" value="Unassembled WGS sequence"/>
</dbReference>
<evidence type="ECO:0000256" key="1">
    <source>
        <dbReference type="ARBA" id="ARBA00001933"/>
    </source>
</evidence>
<dbReference type="InterPro" id="IPR004839">
    <property type="entry name" value="Aminotransferase_I/II_large"/>
</dbReference>
<dbReference type="RefSeq" id="WP_321546941.1">
    <property type="nucleotide sequence ID" value="NZ_JAXIVS010000005.1"/>
</dbReference>
<dbReference type="GO" id="GO:0004400">
    <property type="term" value="F:histidinol-phosphate transaminase activity"/>
    <property type="evidence" value="ECO:0007669"/>
    <property type="project" value="UniProtKB-EC"/>
</dbReference>
<feature type="coiled-coil region" evidence="6">
    <location>
        <begin position="246"/>
        <end position="277"/>
    </location>
</feature>
<comment type="caution">
    <text evidence="8">The sequence shown here is derived from an EMBL/GenBank/DDBJ whole genome shotgun (WGS) entry which is preliminary data.</text>
</comment>
<keyword evidence="9" id="KW-1185">Reference proteome</keyword>
<comment type="similarity">
    <text evidence="5">Belongs to the class-II pyridoxal-phosphate-dependent aminotransferase family.</text>
</comment>
<evidence type="ECO:0000256" key="6">
    <source>
        <dbReference type="SAM" id="Coils"/>
    </source>
</evidence>
<accession>A0ABU5H518</accession>
<dbReference type="PANTHER" id="PTHR42885:SF2">
    <property type="entry name" value="HISTIDINOL-PHOSPHATE AMINOTRANSFERASE"/>
    <property type="match status" value="1"/>
</dbReference>
<keyword evidence="6" id="KW-0175">Coiled coil</keyword>
<dbReference type="PANTHER" id="PTHR42885">
    <property type="entry name" value="HISTIDINOL-PHOSPHATE AMINOTRANSFERASE-RELATED"/>
    <property type="match status" value="1"/>
</dbReference>
<dbReference type="InterPro" id="IPR015424">
    <property type="entry name" value="PyrdxlP-dep_Trfase"/>
</dbReference>
<gene>
    <name evidence="8" type="ORF">SYV04_17485</name>
</gene>
<keyword evidence="2 8" id="KW-0032">Aminotransferase</keyword>
<dbReference type="Gene3D" id="3.40.640.10">
    <property type="entry name" value="Type I PLP-dependent aspartate aminotransferase-like (Major domain)"/>
    <property type="match status" value="1"/>
</dbReference>
<dbReference type="CDD" id="cd00609">
    <property type="entry name" value="AAT_like"/>
    <property type="match status" value="1"/>
</dbReference>
<dbReference type="EC" id="2.6.1.9" evidence="8"/>
<evidence type="ECO:0000256" key="5">
    <source>
        <dbReference type="RuleBase" id="RU003693"/>
    </source>
</evidence>
<evidence type="ECO:0000256" key="4">
    <source>
        <dbReference type="ARBA" id="ARBA00022898"/>
    </source>
</evidence>
<name>A0ABU5H518_9BACT</name>
<proteinExistence type="inferred from homology"/>
<comment type="cofactor">
    <cofactor evidence="1 5">
        <name>pyridoxal 5'-phosphate</name>
        <dbReference type="ChEBI" id="CHEBI:597326"/>
    </cofactor>
</comment>
<dbReference type="Gene3D" id="3.90.1150.10">
    <property type="entry name" value="Aspartate Aminotransferase, domain 1"/>
    <property type="match status" value="1"/>
</dbReference>
<dbReference type="SUPFAM" id="SSF53383">
    <property type="entry name" value="PLP-dependent transferases"/>
    <property type="match status" value="1"/>
</dbReference>
<feature type="domain" description="Aminotransferase class I/classII large" evidence="7">
    <location>
        <begin position="23"/>
        <end position="340"/>
    </location>
</feature>
<sequence length="345" mass="37535">MIRTRPSYRDISLYAPPVVPCRVDLSDNTNLFGMPPAAERALRDAATSTVTRYPISYAPDLKQALSAYTGFEPSWLTTGCGSDDLIDCALRAFLEPGERIAVPDPSFSMMGYFAKVNGLHFTPVPLRPDFDIDVDAMLATGSRLLYVCSPNNPTSTVASRAALERLVDAAPGIVLVDEAYVEFASSSNVDLVRSRPNVLVTRTLSKAFGLAGMRVGYAIGRPELVAEVEKARGPYKHSGIAERMAIAALTEDVAWMKARAEEAKANRQRMAEALKAQGLEPMPSEANFLFVPLPDAPRIASRMRELDVNVRAFQGLTGVGDALRIGCGPWPMMEAALQALREARR</sequence>
<dbReference type="PROSITE" id="PS00599">
    <property type="entry name" value="AA_TRANSFER_CLASS_2"/>
    <property type="match status" value="1"/>
</dbReference>
<keyword evidence="4 5" id="KW-0663">Pyridoxal phosphate</keyword>
<evidence type="ECO:0000256" key="2">
    <source>
        <dbReference type="ARBA" id="ARBA00022576"/>
    </source>
</evidence>
<evidence type="ECO:0000259" key="7">
    <source>
        <dbReference type="Pfam" id="PF00155"/>
    </source>
</evidence>
<dbReference type="Pfam" id="PF00155">
    <property type="entry name" value="Aminotran_1_2"/>
    <property type="match status" value="1"/>
</dbReference>
<dbReference type="InterPro" id="IPR001917">
    <property type="entry name" value="Aminotrans_II_pyridoxalP_BS"/>
</dbReference>
<dbReference type="InterPro" id="IPR015422">
    <property type="entry name" value="PyrdxlP-dep_Trfase_small"/>
</dbReference>
<dbReference type="InterPro" id="IPR015421">
    <property type="entry name" value="PyrdxlP-dep_Trfase_major"/>
</dbReference>